<reference evidence="7 8" key="1">
    <citation type="journal article" date="2021" name="Environ. Microbiol.">
        <title>Gene family expansions and transcriptome signatures uncover fungal adaptations to wood decay.</title>
        <authorList>
            <person name="Hage H."/>
            <person name="Miyauchi S."/>
            <person name="Viragh M."/>
            <person name="Drula E."/>
            <person name="Min B."/>
            <person name="Chaduli D."/>
            <person name="Navarro D."/>
            <person name="Favel A."/>
            <person name="Norest M."/>
            <person name="Lesage-Meessen L."/>
            <person name="Balint B."/>
            <person name="Merenyi Z."/>
            <person name="de Eugenio L."/>
            <person name="Morin E."/>
            <person name="Martinez A.T."/>
            <person name="Baldrian P."/>
            <person name="Stursova M."/>
            <person name="Martinez M.J."/>
            <person name="Novotny C."/>
            <person name="Magnuson J.K."/>
            <person name="Spatafora J.W."/>
            <person name="Maurice S."/>
            <person name="Pangilinan J."/>
            <person name="Andreopoulos W."/>
            <person name="LaButti K."/>
            <person name="Hundley H."/>
            <person name="Na H."/>
            <person name="Kuo A."/>
            <person name="Barry K."/>
            <person name="Lipzen A."/>
            <person name="Henrissat B."/>
            <person name="Riley R."/>
            <person name="Ahrendt S."/>
            <person name="Nagy L.G."/>
            <person name="Grigoriev I.V."/>
            <person name="Martin F."/>
            <person name="Rosso M.N."/>
        </authorList>
    </citation>
    <scope>NUCLEOTIDE SEQUENCE [LARGE SCALE GENOMIC DNA]</scope>
    <source>
        <strain evidence="7 8">CIRM-BRFM 1785</strain>
    </source>
</reference>
<comment type="similarity">
    <text evidence="1">Belongs to the PheA/TfdB FAD monooxygenase family.</text>
</comment>
<keyword evidence="4" id="KW-0560">Oxidoreductase</keyword>
<evidence type="ECO:0000259" key="5">
    <source>
        <dbReference type="Pfam" id="PF01494"/>
    </source>
</evidence>
<keyword evidence="2" id="KW-0285">Flavoprotein</keyword>
<dbReference type="InterPro" id="IPR036249">
    <property type="entry name" value="Thioredoxin-like_sf"/>
</dbReference>
<keyword evidence="3" id="KW-0274">FAD</keyword>
<organism evidence="7 8">
    <name type="scientific">Rhodofomes roseus</name>
    <dbReference type="NCBI Taxonomy" id="34475"/>
    <lineage>
        <taxon>Eukaryota</taxon>
        <taxon>Fungi</taxon>
        <taxon>Dikarya</taxon>
        <taxon>Basidiomycota</taxon>
        <taxon>Agaricomycotina</taxon>
        <taxon>Agaricomycetes</taxon>
        <taxon>Polyporales</taxon>
        <taxon>Rhodofomes</taxon>
    </lineage>
</organism>
<proteinExistence type="inferred from homology"/>
<dbReference type="PANTHER" id="PTHR43004">
    <property type="entry name" value="TRK SYSTEM POTASSIUM UPTAKE PROTEIN"/>
    <property type="match status" value="1"/>
</dbReference>
<name>A0ABQ8K9J6_9APHY</name>
<dbReference type="SUPFAM" id="SSF54373">
    <property type="entry name" value="FAD-linked reductases, C-terminal domain"/>
    <property type="match status" value="1"/>
</dbReference>
<evidence type="ECO:0000256" key="3">
    <source>
        <dbReference type="ARBA" id="ARBA00022827"/>
    </source>
</evidence>
<feature type="domain" description="Phenol hydroxylase-like C-terminal dimerisation" evidence="6">
    <location>
        <begin position="537"/>
        <end position="587"/>
    </location>
</feature>
<accession>A0ABQ8K9J6</accession>
<feature type="domain" description="FAD-binding" evidence="5">
    <location>
        <begin position="11"/>
        <end position="362"/>
    </location>
</feature>
<dbReference type="Pfam" id="PF01494">
    <property type="entry name" value="FAD_binding_3"/>
    <property type="match status" value="1"/>
</dbReference>
<comment type="caution">
    <text evidence="7">The sequence shown here is derived from an EMBL/GenBank/DDBJ whole genome shotgun (WGS) entry which is preliminary data.</text>
</comment>
<dbReference type="SUPFAM" id="SSF51905">
    <property type="entry name" value="FAD/NAD(P)-binding domain"/>
    <property type="match status" value="1"/>
</dbReference>
<dbReference type="InterPro" id="IPR038220">
    <property type="entry name" value="PHOX_C_sf"/>
</dbReference>
<dbReference type="InterPro" id="IPR012941">
    <property type="entry name" value="Phe_hydrox_C_dim_dom"/>
</dbReference>
<evidence type="ECO:0000256" key="4">
    <source>
        <dbReference type="ARBA" id="ARBA00023002"/>
    </source>
</evidence>
<dbReference type="Gene3D" id="3.40.30.20">
    <property type="match status" value="1"/>
</dbReference>
<keyword evidence="8" id="KW-1185">Reference proteome</keyword>
<dbReference type="InterPro" id="IPR002938">
    <property type="entry name" value="FAD-bd"/>
</dbReference>
<dbReference type="PANTHER" id="PTHR43004:SF5">
    <property type="entry name" value="FAD-BINDING DOMAIN-CONTAINING PROTEIN"/>
    <property type="match status" value="1"/>
</dbReference>
<dbReference type="Pfam" id="PF07976">
    <property type="entry name" value="Phe_hydrox_dim"/>
    <property type="match status" value="1"/>
</dbReference>
<evidence type="ECO:0000259" key="6">
    <source>
        <dbReference type="Pfam" id="PF07976"/>
    </source>
</evidence>
<dbReference type="Gene3D" id="3.30.9.10">
    <property type="entry name" value="D-Amino Acid Oxidase, subunit A, domain 2"/>
    <property type="match status" value="1"/>
</dbReference>
<dbReference type="PRINTS" id="PR00420">
    <property type="entry name" value="RNGMNOXGNASE"/>
</dbReference>
<dbReference type="GeneID" id="72007213"/>
<evidence type="ECO:0000256" key="2">
    <source>
        <dbReference type="ARBA" id="ARBA00022630"/>
    </source>
</evidence>
<dbReference type="Proteomes" id="UP000814176">
    <property type="component" value="Unassembled WGS sequence"/>
</dbReference>
<protein>
    <submittedName>
        <fullName evidence="7">Pentachlorophenol 4-monooxygenase</fullName>
    </submittedName>
</protein>
<dbReference type="EMBL" id="JADCUA010000016">
    <property type="protein sequence ID" value="KAH9834046.1"/>
    <property type="molecule type" value="Genomic_DNA"/>
</dbReference>
<dbReference type="InterPro" id="IPR036188">
    <property type="entry name" value="FAD/NAD-bd_sf"/>
</dbReference>
<evidence type="ECO:0000313" key="7">
    <source>
        <dbReference type="EMBL" id="KAH9834046.1"/>
    </source>
</evidence>
<gene>
    <name evidence="7" type="ORF">C8Q71DRAFT_838284</name>
</gene>
<dbReference type="SUPFAM" id="SSF52833">
    <property type="entry name" value="Thioredoxin-like"/>
    <property type="match status" value="1"/>
</dbReference>
<dbReference type="RefSeq" id="XP_047776702.1">
    <property type="nucleotide sequence ID" value="XM_047926481.1"/>
</dbReference>
<dbReference type="InterPro" id="IPR050641">
    <property type="entry name" value="RIFMO-like"/>
</dbReference>
<dbReference type="Gene3D" id="3.50.50.60">
    <property type="entry name" value="FAD/NAD(P)-binding domain"/>
    <property type="match status" value="1"/>
</dbReference>
<sequence>MSSPNAPPRLVDVLLVGGGPTSLVITYMLLKTGIVTLTVEQYDKTQQALYGRACMLYARSVELLDLIGVYSAIADIGFMVKDSTTFKDGKEVPARGWSFVRDAIAGNTFFEFSFSIRQKHIESALREAIQSMDSTALQVPAKLVDYTIDSTAAYPVLATIQEGQKTYHVRCKHLVGADGGRSTVRSISRISFPGTNSGHRWVRMDAVVRTDMPHSRRAGVSIESIEHGNVLWTPTDNGRTRIGFVCPPHLCQNEESPTAEAIMAEAKKAVRPFTLDFVELDWWTVYAIGQRVADKFKDGPIFLAGDAAHTHSSGAAQGMNTGIHDATNLAWKLAGVLKGWLPESVLDTYDAERRASAQHLIQLDRDIASLISGKIPSHLSAPPGADVNSYLNQVFTENASFTVGLGISYTENMLNRRVGAASTVPAAVLVGRRAPDVALVLPGAAFPRRLYELMAYSGRFWILVFAGALEDMLAGAALNAICAGRYLALKQALDARDAFTRTRAPVFAFLTISRGEGALQSTEALGEQPLGSSAYDVTGDAYAKYSIDPAEGGLVVVRPDGIVGTIAPLGATGYGELEAYFAEIVLPASANDGLRDVAGSELTVGEISLEGHEERREIIKTALL</sequence>
<evidence type="ECO:0000256" key="1">
    <source>
        <dbReference type="ARBA" id="ARBA00007801"/>
    </source>
</evidence>
<evidence type="ECO:0000313" key="8">
    <source>
        <dbReference type="Proteomes" id="UP000814176"/>
    </source>
</evidence>